<dbReference type="GeneID" id="83694599"/>
<evidence type="ECO:0000256" key="2">
    <source>
        <dbReference type="SAM" id="Phobius"/>
    </source>
</evidence>
<dbReference type="EMBL" id="CP122566">
    <property type="protein sequence ID" value="WGH93403.1"/>
    <property type="molecule type" value="Genomic_DNA"/>
</dbReference>
<keyword evidence="2" id="KW-0812">Transmembrane</keyword>
<organism evidence="3 4">
    <name type="scientific">Auritidibacter ignavus</name>
    <dbReference type="NCBI Taxonomy" id="678932"/>
    <lineage>
        <taxon>Bacteria</taxon>
        <taxon>Bacillati</taxon>
        <taxon>Actinomycetota</taxon>
        <taxon>Actinomycetes</taxon>
        <taxon>Micrococcales</taxon>
        <taxon>Micrococcaceae</taxon>
        <taxon>Auritidibacter</taxon>
    </lineage>
</organism>
<keyword evidence="2" id="KW-0472">Membrane</keyword>
<feature type="compositionally biased region" description="Low complexity" evidence="1">
    <location>
        <begin position="71"/>
        <end position="87"/>
    </location>
</feature>
<feature type="region of interest" description="Disordered" evidence="1">
    <location>
        <begin position="67"/>
        <end position="87"/>
    </location>
</feature>
<accession>A0AAJ6DF39</accession>
<keyword evidence="4" id="KW-1185">Reference proteome</keyword>
<protein>
    <submittedName>
        <fullName evidence="3">Uncharacterized protein</fullName>
    </submittedName>
</protein>
<dbReference type="RefSeq" id="WP_110099748.1">
    <property type="nucleotide sequence ID" value="NZ_CP122562.1"/>
</dbReference>
<keyword evidence="2" id="KW-1133">Transmembrane helix</keyword>
<evidence type="ECO:0000313" key="4">
    <source>
        <dbReference type="Proteomes" id="UP001224674"/>
    </source>
</evidence>
<reference evidence="3 4" key="1">
    <citation type="submission" date="2023-03" db="EMBL/GenBank/DDBJ databases">
        <title>Complete genome sequences of several Auritidibacter ignavus strains isolated from ear infections.</title>
        <authorList>
            <person name="Baehr T."/>
            <person name="Baumhoegger A.M."/>
        </authorList>
    </citation>
    <scope>NUCLEOTIDE SEQUENCE [LARGE SCALE GENOMIC DNA]</scope>
    <source>
        <strain evidence="3 4">BABAE-6</strain>
    </source>
</reference>
<feature type="transmembrane region" description="Helical" evidence="2">
    <location>
        <begin position="41"/>
        <end position="60"/>
    </location>
</feature>
<sequence length="87" mass="9259">MTLNSRKALIIGALIGLVASSVVEGIRWLTGQRIIEDLLGTLVTIALFTLAGAVLGLWLYQVRRRSAETDSSGTGSSSSSSSHRSQR</sequence>
<proteinExistence type="predicted"/>
<evidence type="ECO:0000256" key="1">
    <source>
        <dbReference type="SAM" id="MobiDB-lite"/>
    </source>
</evidence>
<dbReference type="AlphaFoldDB" id="A0AAJ6DF39"/>
<evidence type="ECO:0000313" key="3">
    <source>
        <dbReference type="EMBL" id="WGH93403.1"/>
    </source>
</evidence>
<name>A0AAJ6DF39_9MICC</name>
<dbReference type="Proteomes" id="UP001224674">
    <property type="component" value="Chromosome"/>
</dbReference>
<gene>
    <name evidence="3" type="ORF">QDX21_00860</name>
</gene>